<dbReference type="Pfam" id="PF17803">
    <property type="entry name" value="Cadherin_4"/>
    <property type="match status" value="1"/>
</dbReference>
<accession>A0A1C3RFI3</accession>
<dbReference type="InterPro" id="IPR003995">
    <property type="entry name" value="RTX_toxin_determinant-A"/>
</dbReference>
<dbReference type="Pfam" id="PF05345">
    <property type="entry name" value="He_PIG"/>
    <property type="match status" value="1"/>
</dbReference>
<evidence type="ECO:0000256" key="4">
    <source>
        <dbReference type="ARBA" id="ARBA00022656"/>
    </source>
</evidence>
<protein>
    <recommendedName>
        <fullName evidence="9">Dystroglycan-type cadherin-like domain-containing protein</fullName>
    </recommendedName>
</protein>
<evidence type="ECO:0000313" key="11">
    <source>
        <dbReference type="Proteomes" id="UP000231658"/>
    </source>
</evidence>
<feature type="coiled-coil region" evidence="8">
    <location>
        <begin position="1074"/>
        <end position="1122"/>
    </location>
</feature>
<dbReference type="Gene3D" id="2.60.40.10">
    <property type="entry name" value="Immunoglobulins"/>
    <property type="match status" value="2"/>
</dbReference>
<dbReference type="PANTHER" id="PTHR38340:SF1">
    <property type="entry name" value="S-LAYER PROTEIN"/>
    <property type="match status" value="1"/>
</dbReference>
<dbReference type="STRING" id="1867952.MTBPR1_160031"/>
<dbReference type="PRINTS" id="PR01488">
    <property type="entry name" value="RTXTOXINA"/>
</dbReference>
<keyword evidence="6" id="KW-0843">Virulence</keyword>
<evidence type="ECO:0000256" key="6">
    <source>
        <dbReference type="ARBA" id="ARBA00023026"/>
    </source>
</evidence>
<dbReference type="InterPro" id="IPR010221">
    <property type="entry name" value="VCBS_dom"/>
</dbReference>
<evidence type="ECO:0000256" key="7">
    <source>
        <dbReference type="ARBA" id="ARBA00023136"/>
    </source>
</evidence>
<dbReference type="Pfam" id="PF17963">
    <property type="entry name" value="Big_9"/>
    <property type="match status" value="2"/>
</dbReference>
<evidence type="ECO:0000256" key="3">
    <source>
        <dbReference type="ARBA" id="ARBA00022525"/>
    </source>
</evidence>
<name>A0A1C3RFI3_9PROT</name>
<dbReference type="Gene3D" id="2.60.40.2810">
    <property type="match status" value="1"/>
</dbReference>
<dbReference type="GO" id="GO:0005576">
    <property type="term" value="C:extracellular region"/>
    <property type="evidence" value="ECO:0007669"/>
    <property type="project" value="UniProtKB-SubCell"/>
</dbReference>
<dbReference type="SUPFAM" id="SSF51120">
    <property type="entry name" value="beta-Roll"/>
    <property type="match status" value="9"/>
</dbReference>
<dbReference type="Pfam" id="PF00353">
    <property type="entry name" value="HemolysinCabind"/>
    <property type="match status" value="22"/>
</dbReference>
<dbReference type="InterPro" id="IPR015919">
    <property type="entry name" value="Cadherin-like_sf"/>
</dbReference>
<dbReference type="GO" id="GO:0005509">
    <property type="term" value="F:calcium ion binding"/>
    <property type="evidence" value="ECO:0007669"/>
    <property type="project" value="InterPro"/>
</dbReference>
<dbReference type="EMBL" id="FLYE01000008">
    <property type="protein sequence ID" value="SCA56040.1"/>
    <property type="molecule type" value="Genomic_DNA"/>
</dbReference>
<dbReference type="PROSITE" id="PS00330">
    <property type="entry name" value="HEMOLYSIN_CALCIUM"/>
    <property type="match status" value="20"/>
</dbReference>
<dbReference type="NCBIfam" id="TIGR01965">
    <property type="entry name" value="VCBS_repeat"/>
    <property type="match status" value="4"/>
</dbReference>
<dbReference type="GO" id="GO:0090729">
    <property type="term" value="F:toxin activity"/>
    <property type="evidence" value="ECO:0007669"/>
    <property type="project" value="UniProtKB-KW"/>
</dbReference>
<dbReference type="InterPro" id="IPR001343">
    <property type="entry name" value="Hemolysn_Ca-bd"/>
</dbReference>
<dbReference type="SUPFAM" id="SSF49313">
    <property type="entry name" value="Cadherin-like"/>
    <property type="match status" value="1"/>
</dbReference>
<evidence type="ECO:0000256" key="5">
    <source>
        <dbReference type="ARBA" id="ARBA00022737"/>
    </source>
</evidence>
<reference evidence="10 11" key="1">
    <citation type="submission" date="2016-07" db="EMBL/GenBank/DDBJ databases">
        <authorList>
            <person name="Lefevre C.T."/>
        </authorList>
    </citation>
    <scope>NUCLEOTIDE SEQUENCE [LARGE SCALE GENOMIC DNA]</scope>
    <source>
        <strain evidence="10">PR1</strain>
    </source>
</reference>
<keyword evidence="5" id="KW-0677">Repeat</keyword>
<dbReference type="SMART" id="SM00736">
    <property type="entry name" value="CADG"/>
    <property type="match status" value="1"/>
</dbReference>
<comment type="subcellular location">
    <subcellularLocation>
        <location evidence="1">Membrane</location>
    </subcellularLocation>
    <subcellularLocation>
        <location evidence="2">Secreted</location>
    </subcellularLocation>
</comment>
<evidence type="ECO:0000256" key="2">
    <source>
        <dbReference type="ARBA" id="ARBA00004613"/>
    </source>
</evidence>
<keyword evidence="8" id="KW-0175">Coiled coil</keyword>
<dbReference type="Proteomes" id="UP000231658">
    <property type="component" value="Unassembled WGS sequence"/>
</dbReference>
<dbReference type="InterPro" id="IPR018511">
    <property type="entry name" value="Hemolysin-typ_Ca-bd_CS"/>
</dbReference>
<dbReference type="Gene3D" id="2.150.10.10">
    <property type="entry name" value="Serralysin-like metalloprotease, C-terminal"/>
    <property type="match status" value="15"/>
</dbReference>
<dbReference type="PRINTS" id="PR00313">
    <property type="entry name" value="CABNDNGRPT"/>
</dbReference>
<dbReference type="GO" id="GO:0016020">
    <property type="term" value="C:membrane"/>
    <property type="evidence" value="ECO:0007669"/>
    <property type="project" value="UniProtKB-SubCell"/>
</dbReference>
<evidence type="ECO:0000256" key="8">
    <source>
        <dbReference type="SAM" id="Coils"/>
    </source>
</evidence>
<dbReference type="NCBIfam" id="NF012211">
    <property type="entry name" value="tand_rpt_95"/>
    <property type="match status" value="3"/>
</dbReference>
<keyword evidence="7" id="KW-0472">Membrane</keyword>
<dbReference type="InterPro" id="IPR011049">
    <property type="entry name" value="Serralysin-like_metalloprot_C"/>
</dbReference>
<keyword evidence="4" id="KW-0800">Toxin</keyword>
<evidence type="ECO:0000259" key="9">
    <source>
        <dbReference type="SMART" id="SM00736"/>
    </source>
</evidence>
<evidence type="ECO:0000313" key="10">
    <source>
        <dbReference type="EMBL" id="SCA56040.1"/>
    </source>
</evidence>
<keyword evidence="11" id="KW-1185">Reference proteome</keyword>
<proteinExistence type="predicted"/>
<dbReference type="InterPro" id="IPR013783">
    <property type="entry name" value="Ig-like_fold"/>
</dbReference>
<sequence>MPVDDFTLVLDITSGSSVDLSSISSLHSSDFIRLGSDLVIKTLDGETVLIRGYFAVENPPALVAANGAVVSPDLVQKLAGPLAPGQYAQAAGSTVLGDAIGRVETLDGVVRVTRSDGKEVQLVDGDAIFQGDVIVTLDASSVGIIFADDSSLSLGEDGRMIMDEMVYDPAGETGSSVISLTQGAFTFISGAIAKTQPDAVSINTPLATIGIRGTALGGRVGRDGSFEAALLPEAGQVSGEVTVTALDGSSFTINQSGQGVAITSTGDVTTRSYSAKEVGQLVGKALAAQPNADHLDAGFKEAAEKGVEAAKETPSLEEVELELNAAIEAGEEQAHLFDQTLLQAETFLRPPLVVEPDVKLILQEDRILQQKINTLQTDYSADAQTILAIVNQAATAATNAGNAEDSAAASASSIAAQLSVQGTDSSVGLSTTEVQSLAEIVTGPLKSLGAAGAISATSSSVSKAALALLSLVGTTTPPDADVIAELQAAAQAAEDAAAKVVLIVNAAIAATEKVFASAITAAKNAGSNKAAAAEAIAATNFETEVASALSTDSSNTANISFDALPDLVNTVTTKVSSAASTLSAKGNVPATLSDVIGFAVKTAAAADLAAEEAFQTIRLTDPTQIRAAATKALNHAKTAESERANAANSVDETALSKQLDSSILDEFLAAVERVNTAEAEAKEAVSAIEGATDALAAAADYIDGTALADLNTAKAVVISLQTSSATAKEAVLTAQGVVKTARTTLADKLITEAVAKAKYAALKTAADEASARLDQSLESVLVNQNLGALSGTDSVSVALQKAAQTESTAKTTADTARAAADADPTDAVLEAQAKLAEQLHANADTTKAFAQKLFKLFDDAATDAQTKATTAQAAVTQATADVATAKTDLTAKEDTLDAKLAASLAELDKLSTAKTEVATLEGKYLVAQAAAEGQAKAALDIALAKVVAALVAVEASSLITGSNADVAEVAARDANFVQTKIALNKVEVAFAAIETAKAGATDALTQAKDAVKLSYARQGVEAEAARDAQLVQAQASYDRLVKLHETARLDLETAKRAYVVAEAPIIEAANQASLQQLLSDAAAKEKEALRLEKVLDEKKAELVAAQADLVDATEKRDQAQAQYDNWVALNSSGFFDDEVAAAKVRLDAVKVKYDEAFALDATKIAEVATAQSNYDAARLVADDTAANAAAVQAVNDAAKGDADIEGAKVAIDQADAAATQAASLAAAQKAEIAAAQTITEAAAKEAATALVVATAAAKEQAELAQTHLTSAQVHQAEVVAYGVVATAALTTVQTLETQALSNGSSINLADIALLKTKALEALNGAKTSLLKVEIAALGADAASDMAFDLASGKGADALTQAKVAQTSAASAGGVKEEADKSFQQIDVAYGRILSIADLAQAQADATTQANAAASEVTTQADQASQATDEASSQAATAQNAEELAAITRAKAFADISIAKADLAAAAAQNSDSASAEVARRSADQAKAAAQAAAEIAAGKGDLAAAQVARANTAVIDAETAAQSVDSNRVIAQNAIDDYAYTATDIASVTTRVLDNDEGSNLSITSVDATGSDGTVSISSDRKSVTYTPDAATFEALKEGVVETRTFTYTLSDNSTASVHVTITGTNAAPTLVADSKTQIDEITALNIDVLANDSDVENDTLSITDVSDGTYGTVKIESDGTLTYTPNAGAYDFLSVGETKSDSFIYEVSDGGILGTSLAEVTVTYTGSNDTPVASADTATAADHSTAVTLNVLSNDTDVDANDTLSVKSVANGSNGTAVLNQDGTITYTPTSSAFKHLNVGETATDSFTYILQDDQGGESTGTVTVTITGTNDAPELTADTGTVAENGSTTLSVLTNDSDADTGDVLSLLSVSQGGKGSVVIADNGTDVIYKPTSTALEALGVGETTTDTFTYTVSDSYGAAATETVTLTITGTNDAPIVKQEIADTQATEGKAFSYTISADSFSDIDTNDTLTYSTSSLPSWLSFNAQTRIFTGTPATSDIGTQNITVTVTDGSGATAEDTFTLTTIEDPSVTLTGTSANDILIGKEGDDDITADSGDDVLFGNAGDDHLKGGAGNDNLNGGLGDDIINGGDGIDQVSYIDLGATGGVTVDLTKQGTAQSVGGNMGVDTLISIENLQGSDFGDTLIGDDNNNWLYGMAGNDTITTGNGIDFAYGHQGNDKLIGGDHADNLYGGDDHDTVFGGKGDDNLHGDAGNDTVLGGDGRDFIYGGAGDDHLLGEEGNDRLHASLGGVDTYDGGDGFDELAYHIAGTSMGISVDLSKAGVAQFISAEMGSDVITGIEYIHATSFNDILIGDDNGNMFGANGGDDVIHTGNGNNYAWAGDGNDTITGGNGNDNLSGDNGNDTITGGLGNDALGGGAGDDTIFGGDGRDFLTGGAGDDILKAEEGNDRIHASLGGSDTYDGGDGFDELVYHLSGATTGISVDLSKAGVAQTISDEMGSDVITGIEYIIATDFDDVLIGDDTGNNFGTRAGDDVIYTGNGNNYVWAHAGNDTITGGNGNDNLNGGDGNDTITGGTGNDALNGEAGNDTIFGGDGRDFLTGGAGDDILKAEEGNDRIHASLGGSDTYDGGAGFDELVYHLSGATMGVSIDLSKAGVAQTISAEMGSDVIAGIEYIIATDFDDVLIGDDTDNNFGTREGDDVIYTGNGNNYVWAHAGNDRITGGNGNDDLNGGNGDDTVIGGAGSDNLRGDAGNDTIFGGDGRDFLTGGADDDILKGEEGDDRLHASLGGTDTYDGGDGFDELAYHISGASMGISVDLSKAGVAQLISAEMGSDIITSIEYIHATDFNDILIGDDNGNMFGAGGGDDVIHTGNGDNHAWAYDGNDTITGGIGYDYLYGGNGNDYIDGGAGGGQIHGEAGDDTLIGGSDADTIYDGADNDTVIANGGNDVIISGLGGSDTYHGGDGFDILRYIWTANVTQGVTVDLRIQDQAQLVSDEMGSDLITGIEYIQSTNFDDHLIGDDTGNLFGTNAGDDVIHTGNGNNIVWAHAGNDTIIAGNGNDSLTGGDGDDVINGGAGSDLIIGNAGSDALYGQDGDDDIYAGLGGNDTYDGGAGHDKLIYHDAVTMGMTIDLTKLGTAQLISSELGSDTLISIENVHSHNYDDILIGNDQDNAFSAYGGNDVINTGNGNNHAYGYEGNDIITCGDGNDLVWGMEDNDTITGGGGADQLYGHAGNDVIYGGDGTDSLYGGSGDDVLFTEHGNNFAWGEEGNDTITGGDGVDNLAGGAGDDTVIGGAGNDGLGGDEGNDILLGGDGNDTIYDGAGDDVLKGEEGNDRLYVHGSLGGADTYDGGAGFDIIDYHISGATMGISVDLSKAGVAQTISAEMGSDVIIGFEYIISTNFNDTLTGDDTGNIFGAQGGDDIIYTGNGNNIVWAHAGNDTIIAGTGNDSLSGGDGDDVLNGGTGNDTLDGGAGNDTLIYDAEDITRVNGGADNDILSFQSSGDSLDLSTIADTVYTNLEAIDLTGSGDNSLTFDISDILAINEGANGFMAATNYAATDNLLIIDGDAGDTLTMNGSWSDTTTDVSLVLDGSTSESYSVYQSNDGTATVVLNDQVSLV</sequence>
<evidence type="ECO:0000256" key="1">
    <source>
        <dbReference type="ARBA" id="ARBA00004370"/>
    </source>
</evidence>
<gene>
    <name evidence="10" type="ORF">MTBPR1_160031</name>
</gene>
<dbReference type="InterPro" id="IPR006644">
    <property type="entry name" value="Cadg"/>
</dbReference>
<feature type="domain" description="Dystroglycan-type cadherin-like" evidence="9">
    <location>
        <begin position="1939"/>
        <end position="2034"/>
    </location>
</feature>
<dbReference type="PANTHER" id="PTHR38340">
    <property type="entry name" value="S-LAYER PROTEIN"/>
    <property type="match status" value="1"/>
</dbReference>
<dbReference type="InterPro" id="IPR050557">
    <property type="entry name" value="RTX_toxin/Mannuronan_C5-epim"/>
</dbReference>
<dbReference type="InterPro" id="IPR040853">
    <property type="entry name" value="RapA2_cadherin-like"/>
</dbReference>
<keyword evidence="3" id="KW-0964">Secreted</keyword>
<organism evidence="10 11">
    <name type="scientific">Candidatus Terasakiella magnetica</name>
    <dbReference type="NCBI Taxonomy" id="1867952"/>
    <lineage>
        <taxon>Bacteria</taxon>
        <taxon>Pseudomonadati</taxon>
        <taxon>Pseudomonadota</taxon>
        <taxon>Alphaproteobacteria</taxon>
        <taxon>Rhodospirillales</taxon>
        <taxon>Terasakiellaceae</taxon>
        <taxon>Terasakiella</taxon>
    </lineage>
</organism>